<comment type="caution">
    <text evidence="3">The sequence shown here is derived from an EMBL/GenBank/DDBJ whole genome shotgun (WGS) entry which is preliminary data.</text>
</comment>
<accession>A0A1S8B9W3</accession>
<proteinExistence type="predicted"/>
<dbReference type="Proteomes" id="UP000190776">
    <property type="component" value="Unassembled WGS sequence"/>
</dbReference>
<organism evidence="3 4">
    <name type="scientific">Diplodia seriata</name>
    <dbReference type="NCBI Taxonomy" id="420778"/>
    <lineage>
        <taxon>Eukaryota</taxon>
        <taxon>Fungi</taxon>
        <taxon>Dikarya</taxon>
        <taxon>Ascomycota</taxon>
        <taxon>Pezizomycotina</taxon>
        <taxon>Dothideomycetes</taxon>
        <taxon>Dothideomycetes incertae sedis</taxon>
        <taxon>Botryosphaeriales</taxon>
        <taxon>Botryosphaeriaceae</taxon>
        <taxon>Diplodia</taxon>
    </lineage>
</organism>
<sequence>MTRSIAVPSRLYYTPSASQPLAGLRFAVKDIFHVKGLKTSGGSRAYYETYDAQHTTAISIQRLLDLGAVLVGKTGLAQFANGDQPTADWVDLHCPFNPRGDGYQDPSGSSTGSGVAVAAYAWLDMAIGTDTGGSMRGPAASNGVFGNRPSTGAVSMAGVLPLSPHLDTAGVFTRSAALWSDVTRHWYNATADAYSPPTHIYISRASTALPAPAAAALFASFLTRLSHAFNSTTTETDVRAKWTATHNATAAADDLDSLLNLPYGVLTAVDQYNLLGASFLADHAATHAGALPYINPNPRARWAWGIAALANDGGVYDAAVGNMTAFREWWGEMHFPSSSPSASPSPSSSPSPLPPLSSSTSDQTTGAGAGACKSRNLYVYMRASAGTPAYRDEYVAPRDTPPLGFDDWTIAGYAGAPEVVLPLGEVAYESRVTGRTEWVPVAVDVMAGRGCDGWLAGLVGELVREGVVLNTTKTATSPIATTPSKPHP</sequence>
<protein>
    <submittedName>
        <fullName evidence="3">Amidase 1</fullName>
    </submittedName>
</protein>
<evidence type="ECO:0000259" key="2">
    <source>
        <dbReference type="Pfam" id="PF01425"/>
    </source>
</evidence>
<reference evidence="3 4" key="1">
    <citation type="submission" date="2017-01" db="EMBL/GenBank/DDBJ databases">
        <title>Draft genome sequence of Diplodia seriata F98.1, a fungal species involved in grapevine trunk diseases.</title>
        <authorList>
            <person name="Robert-Siegwald G."/>
            <person name="Vallet J."/>
            <person name="Abou-Mansour E."/>
            <person name="Xu J."/>
            <person name="Rey P."/>
            <person name="Bertsch C."/>
            <person name="Rego C."/>
            <person name="Larignon P."/>
            <person name="Fontaine F."/>
            <person name="Lebrun M.-H."/>
        </authorList>
    </citation>
    <scope>NUCLEOTIDE SEQUENCE [LARGE SCALE GENOMIC DNA]</scope>
    <source>
        <strain evidence="3 4">F98.1</strain>
    </source>
</reference>
<dbReference type="AlphaFoldDB" id="A0A1S8B9W3"/>
<evidence type="ECO:0000313" key="3">
    <source>
        <dbReference type="EMBL" id="OMP84319.1"/>
    </source>
</evidence>
<dbReference type="InterPro" id="IPR036928">
    <property type="entry name" value="AS_sf"/>
</dbReference>
<dbReference type="InterPro" id="IPR023631">
    <property type="entry name" value="Amidase_dom"/>
</dbReference>
<dbReference type="EMBL" id="MSZU01000095">
    <property type="protein sequence ID" value="OMP84319.1"/>
    <property type="molecule type" value="Genomic_DNA"/>
</dbReference>
<dbReference type="Pfam" id="PF01425">
    <property type="entry name" value="Amidase"/>
    <property type="match status" value="1"/>
</dbReference>
<dbReference type="SUPFAM" id="SSF75304">
    <property type="entry name" value="Amidase signature (AS) enzymes"/>
    <property type="match status" value="1"/>
</dbReference>
<name>A0A1S8B9W3_9PEZI</name>
<gene>
    <name evidence="3" type="ORF">BK809_0000326</name>
</gene>
<dbReference type="PANTHER" id="PTHR46310">
    <property type="entry name" value="AMIDASE 1"/>
    <property type="match status" value="1"/>
</dbReference>
<evidence type="ECO:0000313" key="4">
    <source>
        <dbReference type="Proteomes" id="UP000190776"/>
    </source>
</evidence>
<dbReference type="OrthoDB" id="5423360at2759"/>
<evidence type="ECO:0000256" key="1">
    <source>
        <dbReference type="SAM" id="MobiDB-lite"/>
    </source>
</evidence>
<dbReference type="STRING" id="420778.A0A1S8B9W3"/>
<feature type="domain" description="Amidase" evidence="2">
    <location>
        <begin position="17"/>
        <end position="187"/>
    </location>
</feature>
<feature type="region of interest" description="Disordered" evidence="1">
    <location>
        <begin position="337"/>
        <end position="369"/>
    </location>
</feature>
<dbReference type="PANTHER" id="PTHR46310:SF7">
    <property type="entry name" value="AMIDASE 1"/>
    <property type="match status" value="1"/>
</dbReference>
<dbReference type="Gene3D" id="3.90.1300.10">
    <property type="entry name" value="Amidase signature (AS) domain"/>
    <property type="match status" value="1"/>
</dbReference>
<feature type="compositionally biased region" description="Low complexity" evidence="1">
    <location>
        <begin position="337"/>
        <end position="346"/>
    </location>
</feature>